<name>A0ABU9CI27_9BURK</name>
<organism evidence="2 3">
    <name type="scientific">Pseudaquabacterium inlustre</name>
    <dbReference type="NCBI Taxonomy" id="2984192"/>
    <lineage>
        <taxon>Bacteria</taxon>
        <taxon>Pseudomonadati</taxon>
        <taxon>Pseudomonadota</taxon>
        <taxon>Betaproteobacteria</taxon>
        <taxon>Burkholderiales</taxon>
        <taxon>Sphaerotilaceae</taxon>
        <taxon>Pseudaquabacterium</taxon>
    </lineage>
</organism>
<dbReference type="InterPro" id="IPR007024">
    <property type="entry name" value="BLUF_domain"/>
</dbReference>
<dbReference type="Gene3D" id="3.30.70.100">
    <property type="match status" value="1"/>
</dbReference>
<feature type="domain" description="BLUF" evidence="1">
    <location>
        <begin position="2"/>
        <end position="95"/>
    </location>
</feature>
<dbReference type="InterPro" id="IPR036046">
    <property type="entry name" value="Acylphosphatase-like_dom_sf"/>
</dbReference>
<dbReference type="EMBL" id="JBBUTH010000008">
    <property type="protein sequence ID" value="MEK8051508.1"/>
    <property type="molecule type" value="Genomic_DNA"/>
</dbReference>
<accession>A0ABU9CI27</accession>
<proteinExistence type="predicted"/>
<dbReference type="PROSITE" id="PS50925">
    <property type="entry name" value="BLUF"/>
    <property type="match status" value="1"/>
</dbReference>
<keyword evidence="3" id="KW-1185">Reference proteome</keyword>
<dbReference type="RefSeq" id="WP_341411208.1">
    <property type="nucleotide sequence ID" value="NZ_JBBUTH010000008.1"/>
</dbReference>
<dbReference type="Pfam" id="PF04940">
    <property type="entry name" value="BLUF"/>
    <property type="match status" value="1"/>
</dbReference>
<gene>
    <name evidence="2" type="ORF">AACH10_14765</name>
</gene>
<comment type="caution">
    <text evidence="2">The sequence shown here is derived from an EMBL/GenBank/DDBJ whole genome shotgun (WGS) entry which is preliminary data.</text>
</comment>
<protein>
    <submittedName>
        <fullName evidence="2">BLUF domain-containing protein</fullName>
    </submittedName>
</protein>
<sequence length="143" mass="15625">MLVRLMYASRAAADLDADALAGIMRHCKEHNPTQGVTGLLCHCPASGIFMQALEGGRSAVNRLYLKIARDPRHTDVELLSYEEIAERRFSGWAMGLVNMSRLNPALLLKYSAMPVLDPYGVSGQASLALFDELVATASVMTDR</sequence>
<dbReference type="SUPFAM" id="SSF54975">
    <property type="entry name" value="Acylphosphatase/BLUF domain-like"/>
    <property type="match status" value="1"/>
</dbReference>
<dbReference type="SMART" id="SM01034">
    <property type="entry name" value="BLUF"/>
    <property type="match status" value="1"/>
</dbReference>
<evidence type="ECO:0000259" key="1">
    <source>
        <dbReference type="PROSITE" id="PS50925"/>
    </source>
</evidence>
<evidence type="ECO:0000313" key="3">
    <source>
        <dbReference type="Proteomes" id="UP001365405"/>
    </source>
</evidence>
<evidence type="ECO:0000313" key="2">
    <source>
        <dbReference type="EMBL" id="MEK8051508.1"/>
    </source>
</evidence>
<dbReference type="Proteomes" id="UP001365405">
    <property type="component" value="Unassembled WGS sequence"/>
</dbReference>
<reference evidence="2 3" key="1">
    <citation type="submission" date="2024-04" db="EMBL/GenBank/DDBJ databases">
        <title>Novel species of the genus Ideonella isolated from streams.</title>
        <authorList>
            <person name="Lu H."/>
        </authorList>
    </citation>
    <scope>NUCLEOTIDE SEQUENCE [LARGE SCALE GENOMIC DNA]</scope>
    <source>
        <strain evidence="2 3">DXS22W</strain>
    </source>
</reference>